<protein>
    <recommendedName>
        <fullName evidence="1">HTH psq-type domain-containing protein</fullName>
    </recommendedName>
</protein>
<dbReference type="RefSeq" id="WP_190548559.1">
    <property type="nucleotide sequence ID" value="NZ_CAWPNO010000050.1"/>
</dbReference>
<sequence length="134" mass="15987">MPNKKLSDKEAATQRAFSLYLKGWSLRKLQSHFNTPKSTLRDRFERIYGRGYTNLRSIIDIIKEYLTDPKISTKDKEQIREWLNSPQLFQLLLNVKSPNTKFYTDKQIRSLTLKECFHKSRDFKELFELLIPIS</sequence>
<evidence type="ECO:0000313" key="3">
    <source>
        <dbReference type="Proteomes" id="UP000658514"/>
    </source>
</evidence>
<proteinExistence type="predicted"/>
<name>A0ABR8A9C6_9CYAN</name>
<comment type="caution">
    <text evidence="2">The sequence shown here is derived from an EMBL/GenBank/DDBJ whole genome shotgun (WGS) entry which is preliminary data.</text>
</comment>
<dbReference type="Pfam" id="PF05225">
    <property type="entry name" value="HTH_psq"/>
    <property type="match status" value="1"/>
</dbReference>
<dbReference type="InterPro" id="IPR007889">
    <property type="entry name" value="HTH_Psq"/>
</dbReference>
<accession>A0ABR8A9C6</accession>
<evidence type="ECO:0000313" key="2">
    <source>
        <dbReference type="EMBL" id="MBD2196602.1"/>
    </source>
</evidence>
<keyword evidence="3" id="KW-1185">Reference proteome</keyword>
<reference evidence="2 3" key="1">
    <citation type="journal article" date="2020" name="ISME J.">
        <title>Comparative genomics reveals insights into cyanobacterial evolution and habitat adaptation.</title>
        <authorList>
            <person name="Chen M.Y."/>
            <person name="Teng W.K."/>
            <person name="Zhao L."/>
            <person name="Hu C.X."/>
            <person name="Zhou Y.K."/>
            <person name="Han B.P."/>
            <person name="Song L.R."/>
            <person name="Shu W.S."/>
        </authorList>
    </citation>
    <scope>NUCLEOTIDE SEQUENCE [LARGE SCALE GENOMIC DNA]</scope>
    <source>
        <strain evidence="2 3">FACHB-288</strain>
    </source>
</reference>
<dbReference type="Proteomes" id="UP000658514">
    <property type="component" value="Unassembled WGS sequence"/>
</dbReference>
<feature type="domain" description="HTH psq-type" evidence="1">
    <location>
        <begin position="19"/>
        <end position="49"/>
    </location>
</feature>
<evidence type="ECO:0000259" key="1">
    <source>
        <dbReference type="Pfam" id="PF05225"/>
    </source>
</evidence>
<organism evidence="2 3">
    <name type="scientific">Calothrix parietina FACHB-288</name>
    <dbReference type="NCBI Taxonomy" id="2692896"/>
    <lineage>
        <taxon>Bacteria</taxon>
        <taxon>Bacillati</taxon>
        <taxon>Cyanobacteriota</taxon>
        <taxon>Cyanophyceae</taxon>
        <taxon>Nostocales</taxon>
        <taxon>Calotrichaceae</taxon>
        <taxon>Calothrix</taxon>
    </lineage>
</organism>
<dbReference type="EMBL" id="JACJQH010000019">
    <property type="protein sequence ID" value="MBD2196602.1"/>
    <property type="molecule type" value="Genomic_DNA"/>
</dbReference>
<gene>
    <name evidence="2" type="ORF">H6G24_14015</name>
</gene>